<proteinExistence type="predicted"/>
<dbReference type="AlphaFoldDB" id="A0AAE6UJX0"/>
<dbReference type="EMBL" id="CP046441">
    <property type="protein sequence ID" value="QGT79872.1"/>
    <property type="molecule type" value="Genomic_DNA"/>
</dbReference>
<accession>A0AAE6UJX0</accession>
<name>A0AAE6UJX0_9PSED</name>
<evidence type="ECO:0000313" key="2">
    <source>
        <dbReference type="EMBL" id="QGT79872.1"/>
    </source>
</evidence>
<sequence length="30" mass="3423">MGDALRHKSAPRHCLRRAGRDSYRPLTSTL</sequence>
<evidence type="ECO:0000313" key="3">
    <source>
        <dbReference type="Proteomes" id="UP000423413"/>
    </source>
</evidence>
<evidence type="ECO:0008006" key="4">
    <source>
        <dbReference type="Google" id="ProtNLM"/>
    </source>
</evidence>
<feature type="compositionally biased region" description="Basic residues" evidence="1">
    <location>
        <begin position="7"/>
        <end position="17"/>
    </location>
</feature>
<feature type="region of interest" description="Disordered" evidence="1">
    <location>
        <begin position="1"/>
        <end position="30"/>
    </location>
</feature>
<evidence type="ECO:0000256" key="1">
    <source>
        <dbReference type="SAM" id="MobiDB-lite"/>
    </source>
</evidence>
<protein>
    <recommendedName>
        <fullName evidence="4">DUF1534 domain-containing protein</fullName>
    </recommendedName>
</protein>
<organism evidence="2 3">
    <name type="scientific">Pseudomonas coronafaciens pv. coronafaciens</name>
    <dbReference type="NCBI Taxonomy" id="235275"/>
    <lineage>
        <taxon>Bacteria</taxon>
        <taxon>Pseudomonadati</taxon>
        <taxon>Pseudomonadota</taxon>
        <taxon>Gammaproteobacteria</taxon>
        <taxon>Pseudomonadales</taxon>
        <taxon>Pseudomonadaceae</taxon>
        <taxon>Pseudomonas</taxon>
        <taxon>Pseudomonas coronafaciens</taxon>
    </lineage>
</organism>
<dbReference type="Proteomes" id="UP000423413">
    <property type="component" value="Chromosome"/>
</dbReference>
<gene>
    <name evidence="2" type="ORF">GMO17_01120</name>
</gene>
<reference evidence="2 3" key="1">
    <citation type="submission" date="2019-11" db="EMBL/GenBank/DDBJ databases">
        <title>Complete genome sequence of Pseudomonas syringae pv. coronafaciens isolate B19001 originated in imported oat cereal.</title>
        <authorList>
            <person name="Kim S.M."/>
            <person name="Lee B.C."/>
            <person name="Seo S.J."/>
            <person name="Lee J.E."/>
            <person name="Choi N.J."/>
            <person name="Park J.H."/>
        </authorList>
    </citation>
    <scope>NUCLEOTIDE SEQUENCE [LARGE SCALE GENOMIC DNA]</scope>
    <source>
        <strain evidence="2 3">B19001</strain>
    </source>
</reference>